<dbReference type="EMBL" id="BAABJK010000002">
    <property type="protein sequence ID" value="GAA4959092.1"/>
    <property type="molecule type" value="Genomic_DNA"/>
</dbReference>
<evidence type="ECO:0000256" key="1">
    <source>
        <dbReference type="SAM" id="Phobius"/>
    </source>
</evidence>
<keyword evidence="3" id="KW-1185">Reference proteome</keyword>
<sequence>MNFIIYNAIFVLENVVIGSFEHVLPILLSALFGFIVIKYSSEKLNKAKQDIVFKALGLLVSLTIIIFHCYKISLGHYSVKTDLPLYLCSLIALLIPIFTHYRKYWIYEILVFWVIAGTSQGVITPDIPEGFPSFDYFRYWVVHLGLLIIIFYATFVFKMKPKLKSVFKSFFALQGYVVIMVFINYILNSNYFYLNKKPEVTTLLDYFGDWPIYIIVTQIIVIPFFLLIYFPFYLTDKWSLE</sequence>
<protein>
    <recommendedName>
        <fullName evidence="4">TIGR02206 family membrane protein</fullName>
    </recommendedName>
</protein>
<proteinExistence type="predicted"/>
<evidence type="ECO:0000313" key="3">
    <source>
        <dbReference type="Proteomes" id="UP001501692"/>
    </source>
</evidence>
<dbReference type="InterPro" id="IPR011737">
    <property type="entry name" value="CHP02206_TP0381"/>
</dbReference>
<keyword evidence="1" id="KW-0472">Membrane</keyword>
<gene>
    <name evidence="2" type="ORF">GCM10023315_03330</name>
</gene>
<feature type="transmembrane region" description="Helical" evidence="1">
    <location>
        <begin position="51"/>
        <end position="77"/>
    </location>
</feature>
<keyword evidence="1" id="KW-0812">Transmembrane</keyword>
<feature type="transmembrane region" description="Helical" evidence="1">
    <location>
        <begin position="106"/>
        <end position="124"/>
    </location>
</feature>
<reference evidence="3" key="1">
    <citation type="journal article" date="2019" name="Int. J. Syst. Evol. Microbiol.">
        <title>The Global Catalogue of Microorganisms (GCM) 10K type strain sequencing project: providing services to taxonomists for standard genome sequencing and annotation.</title>
        <authorList>
            <consortium name="The Broad Institute Genomics Platform"/>
            <consortium name="The Broad Institute Genome Sequencing Center for Infectious Disease"/>
            <person name="Wu L."/>
            <person name="Ma J."/>
        </authorList>
    </citation>
    <scope>NUCLEOTIDE SEQUENCE [LARGE SCALE GENOMIC DNA]</scope>
    <source>
        <strain evidence="3">JCM 18287</strain>
    </source>
</reference>
<comment type="caution">
    <text evidence="2">The sequence shown here is derived from an EMBL/GenBank/DDBJ whole genome shotgun (WGS) entry which is preliminary data.</text>
</comment>
<feature type="transmembrane region" description="Helical" evidence="1">
    <location>
        <begin position="83"/>
        <end position="99"/>
    </location>
</feature>
<dbReference type="NCBIfam" id="TIGR02206">
    <property type="entry name" value="intg_mem_TP0381"/>
    <property type="match status" value="1"/>
</dbReference>
<feature type="transmembrane region" description="Helical" evidence="1">
    <location>
        <begin position="22"/>
        <end position="39"/>
    </location>
</feature>
<feature type="transmembrane region" description="Helical" evidence="1">
    <location>
        <begin position="136"/>
        <end position="157"/>
    </location>
</feature>
<feature type="transmembrane region" description="Helical" evidence="1">
    <location>
        <begin position="210"/>
        <end position="234"/>
    </location>
</feature>
<name>A0ABP9H0Y5_9FLAO</name>
<accession>A0ABP9H0Y5</accession>
<keyword evidence="1" id="KW-1133">Transmembrane helix</keyword>
<evidence type="ECO:0000313" key="2">
    <source>
        <dbReference type="EMBL" id="GAA4959092.1"/>
    </source>
</evidence>
<dbReference type="Pfam" id="PF14808">
    <property type="entry name" value="TMEM164"/>
    <property type="match status" value="1"/>
</dbReference>
<feature type="transmembrane region" description="Helical" evidence="1">
    <location>
        <begin position="169"/>
        <end position="187"/>
    </location>
</feature>
<dbReference type="Proteomes" id="UP001501692">
    <property type="component" value="Unassembled WGS sequence"/>
</dbReference>
<dbReference type="RefSeq" id="WP_345163844.1">
    <property type="nucleotide sequence ID" value="NZ_BAABJK010000002.1"/>
</dbReference>
<evidence type="ECO:0008006" key="4">
    <source>
        <dbReference type="Google" id="ProtNLM"/>
    </source>
</evidence>
<organism evidence="2 3">
    <name type="scientific">Algibacter aquimarinus</name>
    <dbReference type="NCBI Taxonomy" id="1136748"/>
    <lineage>
        <taxon>Bacteria</taxon>
        <taxon>Pseudomonadati</taxon>
        <taxon>Bacteroidota</taxon>
        <taxon>Flavobacteriia</taxon>
        <taxon>Flavobacteriales</taxon>
        <taxon>Flavobacteriaceae</taxon>
        <taxon>Algibacter</taxon>
    </lineage>
</organism>